<name>A0ACB9BEJ7_CICIN</name>
<protein>
    <submittedName>
        <fullName evidence="1">Uncharacterized protein</fullName>
    </submittedName>
</protein>
<dbReference type="Proteomes" id="UP001055811">
    <property type="component" value="Linkage Group LG06"/>
</dbReference>
<reference evidence="2" key="1">
    <citation type="journal article" date="2022" name="Mol. Ecol. Resour.">
        <title>The genomes of chicory, endive, great burdock and yacon provide insights into Asteraceae palaeo-polyploidization history and plant inulin production.</title>
        <authorList>
            <person name="Fan W."/>
            <person name="Wang S."/>
            <person name="Wang H."/>
            <person name="Wang A."/>
            <person name="Jiang F."/>
            <person name="Liu H."/>
            <person name="Zhao H."/>
            <person name="Xu D."/>
            <person name="Zhang Y."/>
        </authorList>
    </citation>
    <scope>NUCLEOTIDE SEQUENCE [LARGE SCALE GENOMIC DNA]</scope>
    <source>
        <strain evidence="2">cv. Punajuju</strain>
    </source>
</reference>
<reference evidence="1 2" key="2">
    <citation type="journal article" date="2022" name="Mol. Ecol. Resour.">
        <title>The genomes of chicory, endive, great burdock and yacon provide insights into Asteraceae paleo-polyploidization history and plant inulin production.</title>
        <authorList>
            <person name="Fan W."/>
            <person name="Wang S."/>
            <person name="Wang H."/>
            <person name="Wang A."/>
            <person name="Jiang F."/>
            <person name="Liu H."/>
            <person name="Zhao H."/>
            <person name="Xu D."/>
            <person name="Zhang Y."/>
        </authorList>
    </citation>
    <scope>NUCLEOTIDE SEQUENCE [LARGE SCALE GENOMIC DNA]</scope>
    <source>
        <strain evidence="2">cv. Punajuju</strain>
        <tissue evidence="1">Leaves</tissue>
    </source>
</reference>
<comment type="caution">
    <text evidence="1">The sequence shown here is derived from an EMBL/GenBank/DDBJ whole genome shotgun (WGS) entry which is preliminary data.</text>
</comment>
<accession>A0ACB9BEJ7</accession>
<evidence type="ECO:0000313" key="1">
    <source>
        <dbReference type="EMBL" id="KAI3720492.1"/>
    </source>
</evidence>
<dbReference type="EMBL" id="CM042014">
    <property type="protein sequence ID" value="KAI3720492.1"/>
    <property type="molecule type" value="Genomic_DNA"/>
</dbReference>
<evidence type="ECO:0000313" key="2">
    <source>
        <dbReference type="Proteomes" id="UP001055811"/>
    </source>
</evidence>
<proteinExistence type="predicted"/>
<gene>
    <name evidence="1" type="ORF">L2E82_31479</name>
</gene>
<sequence length="87" mass="9582">MSKNPLGNEREYQDICTYDLARPVDHCAEASVSRSTAASKSSSYEGTVAKSLVEDMASLRYRQVETSSIENKEKKKGDDLSGFLDAN</sequence>
<keyword evidence="2" id="KW-1185">Reference proteome</keyword>
<organism evidence="1 2">
    <name type="scientific">Cichorium intybus</name>
    <name type="common">Chicory</name>
    <dbReference type="NCBI Taxonomy" id="13427"/>
    <lineage>
        <taxon>Eukaryota</taxon>
        <taxon>Viridiplantae</taxon>
        <taxon>Streptophyta</taxon>
        <taxon>Embryophyta</taxon>
        <taxon>Tracheophyta</taxon>
        <taxon>Spermatophyta</taxon>
        <taxon>Magnoliopsida</taxon>
        <taxon>eudicotyledons</taxon>
        <taxon>Gunneridae</taxon>
        <taxon>Pentapetalae</taxon>
        <taxon>asterids</taxon>
        <taxon>campanulids</taxon>
        <taxon>Asterales</taxon>
        <taxon>Asteraceae</taxon>
        <taxon>Cichorioideae</taxon>
        <taxon>Cichorieae</taxon>
        <taxon>Cichoriinae</taxon>
        <taxon>Cichorium</taxon>
    </lineage>
</organism>